<evidence type="ECO:0000256" key="12">
    <source>
        <dbReference type="NCBIfam" id="TIGR04265"/>
    </source>
</evidence>
<dbReference type="Pfam" id="PF13091">
    <property type="entry name" value="PLDc_2"/>
    <property type="match status" value="2"/>
</dbReference>
<protein>
    <recommendedName>
        <fullName evidence="12">Cardiolipin synthase</fullName>
        <ecNumber evidence="12">2.7.8.-</ecNumber>
    </recommendedName>
</protein>
<dbReference type="SMART" id="SM00155">
    <property type="entry name" value="PLDc"/>
    <property type="match status" value="2"/>
</dbReference>
<dbReference type="PANTHER" id="PTHR21248:SF7">
    <property type="entry name" value="MINOR CARDIOLIPIN SYNTHASE CLSB"/>
    <property type="match status" value="1"/>
</dbReference>
<gene>
    <name evidence="15" type="ordered locus">Bcell_4119</name>
</gene>
<evidence type="ECO:0000256" key="1">
    <source>
        <dbReference type="ARBA" id="ARBA00004236"/>
    </source>
</evidence>
<keyword evidence="10" id="KW-0594">Phospholipid biosynthesis</keyword>
<dbReference type="PANTHER" id="PTHR21248">
    <property type="entry name" value="CARDIOLIPIN SYNTHASE"/>
    <property type="match status" value="1"/>
</dbReference>
<feature type="domain" description="PLD phosphodiesterase" evidence="14">
    <location>
        <begin position="140"/>
        <end position="167"/>
    </location>
</feature>
<dbReference type="RefSeq" id="WP_013490673.1">
    <property type="nucleotide sequence ID" value="NC_014829.1"/>
</dbReference>
<keyword evidence="8" id="KW-0443">Lipid metabolism</keyword>
<keyword evidence="3" id="KW-0444">Lipid biosynthesis</keyword>
<name>E6TXF2_EVAC2</name>
<evidence type="ECO:0000313" key="15">
    <source>
        <dbReference type="EMBL" id="ADU32347.1"/>
    </source>
</evidence>
<feature type="transmembrane region" description="Helical" evidence="13">
    <location>
        <begin position="6"/>
        <end position="23"/>
    </location>
</feature>
<keyword evidence="11" id="KW-1208">Phospholipid metabolism</keyword>
<dbReference type="AlphaFoldDB" id="E6TXF2"/>
<sequence>MFWTVIFTILLLLVVWITIDYNLGKKWSHKKIHPYKGAPMRKSDALFFSKGDELFDHMFEKIEQAKHSVHIHFYIFREDEIGKDMLQILKDKAREGVTVRLMVDAVAGKITKKVQKELKEAGVLFAKSHPISLPFLFYSYNERNHRKITVIDGKLGYIGGYNVGDEYLGRDPKMGQWRDYHLFLTGEAVADLQKQFLLDWQGASKEKISLQSKEFFPTLEKGSLDVQIVPTDGAYVQETIFELLKHAKKSVKIGTPYFVPGEKMKKKLIEIAKAGIHVQVLIPKHPDHPLVKEAAFPYIRSLIQHGVDVRQFYDGFYHSKTIIVDDKVIDIGTANFDKRSFFINHEINCVIHSNEWIRPVKDEIEKDFYESSEKVTLDKIKKRTFMDYIKESAAKVVSPLL</sequence>
<keyword evidence="2" id="KW-1003">Cell membrane</keyword>
<evidence type="ECO:0000256" key="9">
    <source>
        <dbReference type="ARBA" id="ARBA00023136"/>
    </source>
</evidence>
<evidence type="ECO:0000256" key="6">
    <source>
        <dbReference type="ARBA" id="ARBA00022737"/>
    </source>
</evidence>
<dbReference type="STRING" id="649639.Bcell_4119"/>
<dbReference type="FunFam" id="3.30.870.10:FF:000014">
    <property type="entry name" value="Cardiolipin synthase"/>
    <property type="match status" value="1"/>
</dbReference>
<evidence type="ECO:0000256" key="4">
    <source>
        <dbReference type="ARBA" id="ARBA00022679"/>
    </source>
</evidence>
<organism evidence="15 16">
    <name type="scientific">Evansella cellulosilytica (strain ATCC 21833 / DSM 2522 / FERM P-1141 / JCM 9156 / N-4)</name>
    <name type="common">Bacillus cellulosilyticus</name>
    <dbReference type="NCBI Taxonomy" id="649639"/>
    <lineage>
        <taxon>Bacteria</taxon>
        <taxon>Bacillati</taxon>
        <taxon>Bacillota</taxon>
        <taxon>Bacilli</taxon>
        <taxon>Bacillales</taxon>
        <taxon>Bacillaceae</taxon>
        <taxon>Evansella</taxon>
    </lineage>
</organism>
<dbReference type="GO" id="GO:0032049">
    <property type="term" value="P:cardiolipin biosynthetic process"/>
    <property type="evidence" value="ECO:0007669"/>
    <property type="project" value="UniProtKB-UniRule"/>
</dbReference>
<evidence type="ECO:0000256" key="11">
    <source>
        <dbReference type="ARBA" id="ARBA00023264"/>
    </source>
</evidence>
<keyword evidence="16" id="KW-1185">Reference proteome</keyword>
<keyword evidence="5 13" id="KW-0812">Transmembrane</keyword>
<dbReference type="eggNOG" id="COG1502">
    <property type="taxonomic scope" value="Bacteria"/>
</dbReference>
<dbReference type="InterPro" id="IPR001736">
    <property type="entry name" value="PLipase_D/transphosphatidylase"/>
</dbReference>
<feature type="domain" description="PLD phosphodiesterase" evidence="14">
    <location>
        <begin position="313"/>
        <end position="340"/>
    </location>
</feature>
<dbReference type="InterPro" id="IPR022924">
    <property type="entry name" value="Cardiolipin_synthase"/>
</dbReference>
<dbReference type="Gene3D" id="3.30.870.10">
    <property type="entry name" value="Endonuclease Chain A"/>
    <property type="match status" value="2"/>
</dbReference>
<dbReference type="KEGG" id="bco:Bcell_4119"/>
<comment type="subcellular location">
    <subcellularLocation>
        <location evidence="1">Cell membrane</location>
    </subcellularLocation>
</comment>
<keyword evidence="6" id="KW-0677">Repeat</keyword>
<keyword evidence="7 13" id="KW-1133">Transmembrane helix</keyword>
<keyword evidence="9 13" id="KW-0472">Membrane</keyword>
<dbReference type="GO" id="GO:0008808">
    <property type="term" value="F:cardiolipin synthase activity"/>
    <property type="evidence" value="ECO:0007669"/>
    <property type="project" value="UniProtKB-UniRule"/>
</dbReference>
<evidence type="ECO:0000256" key="7">
    <source>
        <dbReference type="ARBA" id="ARBA00022989"/>
    </source>
</evidence>
<accession>E6TXF2</accession>
<evidence type="ECO:0000256" key="13">
    <source>
        <dbReference type="SAM" id="Phobius"/>
    </source>
</evidence>
<dbReference type="SUPFAM" id="SSF56024">
    <property type="entry name" value="Phospholipase D/nuclease"/>
    <property type="match status" value="2"/>
</dbReference>
<evidence type="ECO:0000256" key="10">
    <source>
        <dbReference type="ARBA" id="ARBA00023209"/>
    </source>
</evidence>
<dbReference type="InterPro" id="IPR025202">
    <property type="entry name" value="PLD-like_dom"/>
</dbReference>
<evidence type="ECO:0000256" key="8">
    <source>
        <dbReference type="ARBA" id="ARBA00023098"/>
    </source>
</evidence>
<dbReference type="CDD" id="cd09110">
    <property type="entry name" value="PLDc_CLS_1"/>
    <property type="match status" value="1"/>
</dbReference>
<dbReference type="PROSITE" id="PS50035">
    <property type="entry name" value="PLD"/>
    <property type="match status" value="2"/>
</dbReference>
<dbReference type="EC" id="2.7.8.-" evidence="12"/>
<dbReference type="Proteomes" id="UP000001401">
    <property type="component" value="Chromosome"/>
</dbReference>
<dbReference type="NCBIfam" id="TIGR04265">
    <property type="entry name" value="bac_cardiolipin"/>
    <property type="match status" value="1"/>
</dbReference>
<dbReference type="EMBL" id="CP002394">
    <property type="protein sequence ID" value="ADU32347.1"/>
    <property type="molecule type" value="Genomic_DNA"/>
</dbReference>
<dbReference type="CDD" id="cd09112">
    <property type="entry name" value="PLDc_CLS_2"/>
    <property type="match status" value="1"/>
</dbReference>
<dbReference type="OrthoDB" id="9762009at2"/>
<proteinExistence type="predicted"/>
<evidence type="ECO:0000256" key="5">
    <source>
        <dbReference type="ARBA" id="ARBA00022692"/>
    </source>
</evidence>
<evidence type="ECO:0000259" key="14">
    <source>
        <dbReference type="PROSITE" id="PS50035"/>
    </source>
</evidence>
<dbReference type="HOGENOM" id="CLU_038053_3_1_9"/>
<keyword evidence="4" id="KW-0808">Transferase</keyword>
<dbReference type="GO" id="GO:0005886">
    <property type="term" value="C:plasma membrane"/>
    <property type="evidence" value="ECO:0007669"/>
    <property type="project" value="UniProtKB-SubCell"/>
</dbReference>
<evidence type="ECO:0000313" key="16">
    <source>
        <dbReference type="Proteomes" id="UP000001401"/>
    </source>
</evidence>
<evidence type="ECO:0000256" key="2">
    <source>
        <dbReference type="ARBA" id="ARBA00022475"/>
    </source>
</evidence>
<reference evidence="15" key="1">
    <citation type="submission" date="2010-12" db="EMBL/GenBank/DDBJ databases">
        <title>Complete sequence of Bacillus cellulosilyticus DSM 2522.</title>
        <authorList>
            <consortium name="US DOE Joint Genome Institute"/>
            <person name="Lucas S."/>
            <person name="Copeland A."/>
            <person name="Lapidus A."/>
            <person name="Cheng J.-F."/>
            <person name="Bruce D."/>
            <person name="Goodwin L."/>
            <person name="Pitluck S."/>
            <person name="Chertkov O."/>
            <person name="Detter J.C."/>
            <person name="Han C."/>
            <person name="Tapia R."/>
            <person name="Land M."/>
            <person name="Hauser L."/>
            <person name="Jeffries C."/>
            <person name="Kyrpides N."/>
            <person name="Ivanova N."/>
            <person name="Mikhailova N."/>
            <person name="Brumm P."/>
            <person name="Mead D."/>
            <person name="Woyke T."/>
        </authorList>
    </citation>
    <scope>NUCLEOTIDE SEQUENCE [LARGE SCALE GENOMIC DNA]</scope>
    <source>
        <strain evidence="15">DSM 2522</strain>
    </source>
</reference>
<evidence type="ECO:0000256" key="3">
    <source>
        <dbReference type="ARBA" id="ARBA00022516"/>
    </source>
</evidence>